<dbReference type="Pfam" id="PF03993">
    <property type="entry name" value="DUF349"/>
    <property type="match status" value="5"/>
</dbReference>
<evidence type="ECO:0000313" key="3">
    <source>
        <dbReference type="EMBL" id="PQA59774.1"/>
    </source>
</evidence>
<organism evidence="3 4">
    <name type="scientific">Siphonobacter curvatus</name>
    <dbReference type="NCBI Taxonomy" id="2094562"/>
    <lineage>
        <taxon>Bacteria</taxon>
        <taxon>Pseudomonadati</taxon>
        <taxon>Bacteroidota</taxon>
        <taxon>Cytophagia</taxon>
        <taxon>Cytophagales</taxon>
        <taxon>Cytophagaceae</taxon>
        <taxon>Siphonobacter</taxon>
    </lineage>
</organism>
<dbReference type="Proteomes" id="UP000239590">
    <property type="component" value="Unassembled WGS sequence"/>
</dbReference>
<keyword evidence="4" id="KW-1185">Reference proteome</keyword>
<comment type="caution">
    <text evidence="3">The sequence shown here is derived from an EMBL/GenBank/DDBJ whole genome shotgun (WGS) entry which is preliminary data.</text>
</comment>
<dbReference type="OrthoDB" id="5422202at2"/>
<feature type="coiled-coil region" evidence="1">
    <location>
        <begin position="647"/>
        <end position="708"/>
    </location>
</feature>
<feature type="region of interest" description="Disordered" evidence="2">
    <location>
        <begin position="1"/>
        <end position="115"/>
    </location>
</feature>
<feature type="compositionally biased region" description="Low complexity" evidence="2">
    <location>
        <begin position="74"/>
        <end position="92"/>
    </location>
</feature>
<feature type="compositionally biased region" description="Polar residues" evidence="2">
    <location>
        <begin position="24"/>
        <end position="34"/>
    </location>
</feature>
<dbReference type="AlphaFoldDB" id="A0A2S7IPY4"/>
<sequence>MIDDNQLTPEEQPTEANAPEGQSAEETTQPAGTSEQPTTEAPTEETQDVPDFGVEASASDVPASESVTPDLDSTPEVVAEAAPEVAEPSTPTYDTNESEVVETPDERPDDTTEESEEMLETQTDYTHWSKQDLVNLVETTLTAVKAGTADLKVTDAMLREIRPVFDHFKVTERQEALQRFIEEGGEEEGFAYKADDLTQKFDQLYGQIRSERSRQYQQAEKAREDNFAKKTELLNKLRDLVENEEKSGAGEKSWETFKQIQTDWKGAGNIASAHNNTLWQTYHALVDRYFNNRNIYFELKELDRKRNMQSKIELIERVEKTVASVQGGEEVSGKMLDEANEQFEEFKHIGPAPKEVNEELWRRFKAALDVLYGKKREQNETNKVQAEEIYKLKQEIASLAETFTSFHSNSINEWNDKTKALLAVQDQWNAVKGPMPRDKGREMSQKFWADIKTFFRNKGEFFRQLEAKRDENLRQKTALCEQAEGLLESGDDSAEATNTIIELQRRWKSIGHVPEKMRDKIFDRFKKACDAFFERKRNKNAGIEKEYESNLEQKKALCEEIETQAKSGETDLEKLNAFKARWAAIGFVPRKEMQNIQQRYIKAVNSYVAAMGKLSAHEKEQLVLESEVELIKQDRGRGGSGDLRGRENDIRRKIRTLEDEIAQMENNLAFFANSKNADKIKLDFEKRIDRSRKDLEQLQHQLRVVREAED</sequence>
<evidence type="ECO:0000256" key="1">
    <source>
        <dbReference type="SAM" id="Coils"/>
    </source>
</evidence>
<evidence type="ECO:0000313" key="4">
    <source>
        <dbReference type="Proteomes" id="UP000239590"/>
    </source>
</evidence>
<dbReference type="EMBL" id="PTRA01000001">
    <property type="protein sequence ID" value="PQA59774.1"/>
    <property type="molecule type" value="Genomic_DNA"/>
</dbReference>
<proteinExistence type="predicted"/>
<dbReference type="InterPro" id="IPR007139">
    <property type="entry name" value="DUF349"/>
</dbReference>
<evidence type="ECO:0000256" key="2">
    <source>
        <dbReference type="SAM" id="MobiDB-lite"/>
    </source>
</evidence>
<name>A0A2S7IPY4_9BACT</name>
<feature type="compositionally biased region" description="Polar residues" evidence="2">
    <location>
        <begin position="1"/>
        <end position="15"/>
    </location>
</feature>
<dbReference type="RefSeq" id="WP_104711530.1">
    <property type="nucleotide sequence ID" value="NZ_PTRA01000001.1"/>
</dbReference>
<gene>
    <name evidence="3" type="ORF">C5O19_09155</name>
</gene>
<reference evidence="4" key="1">
    <citation type="submission" date="2018-02" db="EMBL/GenBank/DDBJ databases">
        <title>Genome sequencing of Solimonas sp. HR-BB.</title>
        <authorList>
            <person name="Lee Y."/>
            <person name="Jeon C.O."/>
        </authorList>
    </citation>
    <scope>NUCLEOTIDE SEQUENCE [LARGE SCALE GENOMIC DNA]</scope>
    <source>
        <strain evidence="4">HR-U</strain>
    </source>
</reference>
<accession>A0A2S7IPY4</accession>
<keyword evidence="1" id="KW-0175">Coiled coil</keyword>
<protein>
    <submittedName>
        <fullName evidence="3">DUF349 domain-containing protein</fullName>
    </submittedName>
</protein>